<dbReference type="Pfam" id="PF12728">
    <property type="entry name" value="HTH_17"/>
    <property type="match status" value="1"/>
</dbReference>
<dbReference type="Proteomes" id="UP000321224">
    <property type="component" value="Unassembled WGS sequence"/>
</dbReference>
<reference evidence="3 4" key="1">
    <citation type="submission" date="2016-10" db="EMBL/GenBank/DDBJ databases">
        <authorList>
            <person name="Varghese N."/>
            <person name="Submissions S."/>
        </authorList>
    </citation>
    <scope>NUCLEOTIDE SEQUENCE [LARGE SCALE GENOMIC DNA]</scope>
    <source>
        <strain evidence="3 4">DSM 2260</strain>
    </source>
</reference>
<evidence type="ECO:0000313" key="2">
    <source>
        <dbReference type="EMBL" id="GEL75274.1"/>
    </source>
</evidence>
<dbReference type="NCBIfam" id="TIGR01764">
    <property type="entry name" value="excise"/>
    <property type="match status" value="1"/>
</dbReference>
<dbReference type="RefSeq" id="WP_090495942.1">
    <property type="nucleotide sequence ID" value="NZ_BJVY01000066.1"/>
</dbReference>
<dbReference type="EMBL" id="FNAJ01000033">
    <property type="protein sequence ID" value="SDF34722.1"/>
    <property type="molecule type" value="Genomic_DNA"/>
</dbReference>
<dbReference type="InterPro" id="IPR036388">
    <property type="entry name" value="WH-like_DNA-bd_sf"/>
</dbReference>
<keyword evidence="4" id="KW-1185">Reference proteome</keyword>
<dbReference type="InterPro" id="IPR009061">
    <property type="entry name" value="DNA-bd_dom_put_sf"/>
</dbReference>
<dbReference type="Gene3D" id="1.10.10.10">
    <property type="entry name" value="Winged helix-like DNA-binding domain superfamily/Winged helix DNA-binding domain"/>
    <property type="match status" value="1"/>
</dbReference>
<dbReference type="Proteomes" id="UP000198717">
    <property type="component" value="Unassembled WGS sequence"/>
</dbReference>
<dbReference type="AlphaFoldDB" id="A0A511HPG8"/>
<dbReference type="SUPFAM" id="SSF46955">
    <property type="entry name" value="Putative DNA-binding domain"/>
    <property type="match status" value="1"/>
</dbReference>
<evidence type="ECO:0000313" key="5">
    <source>
        <dbReference type="Proteomes" id="UP000321224"/>
    </source>
</evidence>
<sequence>MDDRWLSVGEIAEYLGISKDSVYAWIEKKGLPGHRIGRLWKFKRSEVDEWVHKGKAADAQRDDE</sequence>
<gene>
    <name evidence="2" type="ORF">MVI01_70580</name>
    <name evidence="3" type="ORF">SAMN04488504_1339</name>
</gene>
<protein>
    <submittedName>
        <fullName evidence="2 3">Transcriptional regulator</fullName>
    </submittedName>
</protein>
<organism evidence="2 5">
    <name type="scientific">Myxococcus virescens</name>
    <dbReference type="NCBI Taxonomy" id="83456"/>
    <lineage>
        <taxon>Bacteria</taxon>
        <taxon>Pseudomonadati</taxon>
        <taxon>Myxococcota</taxon>
        <taxon>Myxococcia</taxon>
        <taxon>Myxococcales</taxon>
        <taxon>Cystobacterineae</taxon>
        <taxon>Myxococcaceae</taxon>
        <taxon>Myxococcus</taxon>
    </lineage>
</organism>
<evidence type="ECO:0000313" key="3">
    <source>
        <dbReference type="EMBL" id="SDF34722.1"/>
    </source>
</evidence>
<dbReference type="EMBL" id="BJVY01000066">
    <property type="protein sequence ID" value="GEL75274.1"/>
    <property type="molecule type" value="Genomic_DNA"/>
</dbReference>
<comment type="caution">
    <text evidence="2">The sequence shown here is derived from an EMBL/GenBank/DDBJ whole genome shotgun (WGS) entry which is preliminary data.</text>
</comment>
<reference evidence="2 5" key="2">
    <citation type="submission" date="2019-07" db="EMBL/GenBank/DDBJ databases">
        <title>Whole genome shotgun sequence of Myxococcus virescens NBRC 100334.</title>
        <authorList>
            <person name="Hosoyama A."/>
            <person name="Uohara A."/>
            <person name="Ohji S."/>
            <person name="Ichikawa N."/>
        </authorList>
    </citation>
    <scope>NUCLEOTIDE SEQUENCE [LARGE SCALE GENOMIC DNA]</scope>
    <source>
        <strain evidence="2 5">NBRC 100334</strain>
    </source>
</reference>
<name>A0A511HPG8_9BACT</name>
<evidence type="ECO:0000259" key="1">
    <source>
        <dbReference type="Pfam" id="PF12728"/>
    </source>
</evidence>
<feature type="domain" description="Helix-turn-helix" evidence="1">
    <location>
        <begin position="5"/>
        <end position="53"/>
    </location>
</feature>
<proteinExistence type="predicted"/>
<dbReference type="GO" id="GO:0003677">
    <property type="term" value="F:DNA binding"/>
    <property type="evidence" value="ECO:0007669"/>
    <property type="project" value="InterPro"/>
</dbReference>
<dbReference type="InterPro" id="IPR041657">
    <property type="entry name" value="HTH_17"/>
</dbReference>
<accession>A0A511HPG8</accession>
<dbReference type="InterPro" id="IPR010093">
    <property type="entry name" value="SinI_DNA-bd"/>
</dbReference>
<evidence type="ECO:0000313" key="4">
    <source>
        <dbReference type="Proteomes" id="UP000198717"/>
    </source>
</evidence>